<proteinExistence type="predicted"/>
<sequence>AITEMGILSCGSNSFGQLGVPQISGPCLIPQKIESLKEKVVDVAAGLRHALAATGKYVTILITFQ</sequence>
<dbReference type="Ensembl" id="ENSSOCT00000005016.1">
    <property type="protein sequence ID" value="ENSSOCP00000004873.1"/>
    <property type="gene ID" value="ENSSOCG00000003771.1"/>
</dbReference>
<dbReference type="PROSITE" id="PS50012">
    <property type="entry name" value="RCC1_3"/>
    <property type="match status" value="1"/>
</dbReference>
<dbReference type="InterPro" id="IPR000408">
    <property type="entry name" value="Reg_chr_condens"/>
</dbReference>
<dbReference type="AlphaFoldDB" id="A0A8D0KRS4"/>
<dbReference type="InterPro" id="IPR009091">
    <property type="entry name" value="RCC1/BLIP-II"/>
</dbReference>
<evidence type="ECO:0000313" key="3">
    <source>
        <dbReference type="Proteomes" id="UP000694551"/>
    </source>
</evidence>
<evidence type="ECO:0000256" key="1">
    <source>
        <dbReference type="PROSITE-ProRule" id="PRU00235"/>
    </source>
</evidence>
<dbReference type="Pfam" id="PF00415">
    <property type="entry name" value="RCC1"/>
    <property type="match status" value="1"/>
</dbReference>
<keyword evidence="3" id="KW-1185">Reference proteome</keyword>
<protein>
    <submittedName>
        <fullName evidence="2">Uncharacterized protein</fullName>
    </submittedName>
</protein>
<reference evidence="2" key="1">
    <citation type="submission" date="2025-08" db="UniProtKB">
        <authorList>
            <consortium name="Ensembl"/>
        </authorList>
    </citation>
    <scope>IDENTIFICATION</scope>
</reference>
<name>A0A8D0KRS4_STROC</name>
<dbReference type="Proteomes" id="UP000694551">
    <property type="component" value="Unplaced"/>
</dbReference>
<reference evidence="2" key="2">
    <citation type="submission" date="2025-09" db="UniProtKB">
        <authorList>
            <consortium name="Ensembl"/>
        </authorList>
    </citation>
    <scope>IDENTIFICATION</scope>
</reference>
<dbReference type="Gene3D" id="2.130.10.30">
    <property type="entry name" value="Regulator of chromosome condensation 1/beta-lactamase-inhibitor protein II"/>
    <property type="match status" value="1"/>
</dbReference>
<feature type="repeat" description="RCC1" evidence="1">
    <location>
        <begin position="5"/>
        <end position="56"/>
    </location>
</feature>
<organism evidence="2 3">
    <name type="scientific">Strix occidentalis caurina</name>
    <name type="common">northern spotted owl</name>
    <dbReference type="NCBI Taxonomy" id="311401"/>
    <lineage>
        <taxon>Eukaryota</taxon>
        <taxon>Metazoa</taxon>
        <taxon>Chordata</taxon>
        <taxon>Craniata</taxon>
        <taxon>Vertebrata</taxon>
        <taxon>Euteleostomi</taxon>
        <taxon>Archelosauria</taxon>
        <taxon>Archosauria</taxon>
        <taxon>Dinosauria</taxon>
        <taxon>Saurischia</taxon>
        <taxon>Theropoda</taxon>
        <taxon>Coelurosauria</taxon>
        <taxon>Aves</taxon>
        <taxon>Neognathae</taxon>
        <taxon>Neoaves</taxon>
        <taxon>Telluraves</taxon>
        <taxon>Strigiformes</taxon>
        <taxon>Strigidae</taxon>
        <taxon>Strix</taxon>
    </lineage>
</organism>
<dbReference type="SUPFAM" id="SSF50985">
    <property type="entry name" value="RCC1/BLIP-II"/>
    <property type="match status" value="1"/>
</dbReference>
<evidence type="ECO:0000313" key="2">
    <source>
        <dbReference type="Ensembl" id="ENSSOCP00000004873.1"/>
    </source>
</evidence>
<accession>A0A8D0KRS4</accession>